<dbReference type="InterPro" id="IPR021983">
    <property type="entry name" value="PRP8_domainIV"/>
</dbReference>
<evidence type="ECO:0000313" key="2">
    <source>
        <dbReference type="EMBL" id="CAK9059532.1"/>
    </source>
</evidence>
<dbReference type="SMART" id="SM00232">
    <property type="entry name" value="JAB_MPN"/>
    <property type="match status" value="1"/>
</dbReference>
<dbReference type="InterPro" id="IPR037518">
    <property type="entry name" value="MPN"/>
</dbReference>
<dbReference type="InterPro" id="IPR012984">
    <property type="entry name" value="PROCT"/>
</dbReference>
<dbReference type="CDD" id="cd08056">
    <property type="entry name" value="MPN_PRP8"/>
    <property type="match status" value="1"/>
</dbReference>
<organism evidence="2 3">
    <name type="scientific">Durusdinium trenchii</name>
    <dbReference type="NCBI Taxonomy" id="1381693"/>
    <lineage>
        <taxon>Eukaryota</taxon>
        <taxon>Sar</taxon>
        <taxon>Alveolata</taxon>
        <taxon>Dinophyceae</taxon>
        <taxon>Suessiales</taxon>
        <taxon>Symbiodiniaceae</taxon>
        <taxon>Durusdinium</taxon>
    </lineage>
</organism>
<dbReference type="Proteomes" id="UP001642464">
    <property type="component" value="Unassembled WGS sequence"/>
</dbReference>
<dbReference type="PROSITE" id="PS50249">
    <property type="entry name" value="MPN"/>
    <property type="match status" value="1"/>
</dbReference>
<dbReference type="Pfam" id="PF08084">
    <property type="entry name" value="PROCT"/>
    <property type="match status" value="1"/>
</dbReference>
<keyword evidence="3" id="KW-1185">Reference proteome</keyword>
<dbReference type="PANTHER" id="PTHR11140:SF0">
    <property type="entry name" value="PRE-MRNA-PROCESSING-SPLICING FACTOR 8"/>
    <property type="match status" value="1"/>
</dbReference>
<accession>A0ABP0N6Y3</accession>
<dbReference type="InterPro" id="IPR043173">
    <property type="entry name" value="Prp8_domainIV_fingers"/>
</dbReference>
<dbReference type="InterPro" id="IPR043172">
    <property type="entry name" value="Prp8_domainIV_palm"/>
</dbReference>
<name>A0ABP0N6Y3_9DINO</name>
<dbReference type="InterPro" id="IPR027652">
    <property type="entry name" value="PRP8"/>
</dbReference>
<dbReference type="Gene3D" id="1.20.80.40">
    <property type="match status" value="1"/>
</dbReference>
<dbReference type="Pfam" id="PF12134">
    <property type="entry name" value="PRP8_domainIV"/>
    <property type="match status" value="1"/>
</dbReference>
<reference evidence="2 3" key="1">
    <citation type="submission" date="2024-02" db="EMBL/GenBank/DDBJ databases">
        <authorList>
            <person name="Chen Y."/>
            <person name="Shah S."/>
            <person name="Dougan E. K."/>
            <person name="Thang M."/>
            <person name="Chan C."/>
        </authorList>
    </citation>
    <scope>NUCLEOTIDE SEQUENCE [LARGE SCALE GENOMIC DNA]</scope>
</reference>
<protein>
    <submittedName>
        <fullName evidence="2">Pre-mRNA-processing-splicing factor 8 (Splicing factor Prp8)</fullName>
    </submittedName>
</protein>
<proteinExistence type="predicted"/>
<dbReference type="InterPro" id="IPR012337">
    <property type="entry name" value="RNaseH-like_sf"/>
</dbReference>
<gene>
    <name evidence="2" type="ORF">SCF082_LOCUS31524</name>
</gene>
<dbReference type="Pfam" id="PF01398">
    <property type="entry name" value="JAB"/>
    <property type="match status" value="1"/>
</dbReference>
<dbReference type="Gene3D" id="3.30.420.230">
    <property type="match status" value="1"/>
</dbReference>
<dbReference type="Gene3D" id="3.40.140.10">
    <property type="entry name" value="Cytidine Deaminase, domain 2"/>
    <property type="match status" value="1"/>
</dbReference>
<dbReference type="InterPro" id="IPR000555">
    <property type="entry name" value="JAMM/MPN+_dom"/>
</dbReference>
<dbReference type="PANTHER" id="PTHR11140">
    <property type="entry name" value="PRE-MRNA SPLICING FACTOR PRP8"/>
    <property type="match status" value="1"/>
</dbReference>
<comment type="caution">
    <text evidence="2">The sequence shown here is derived from an EMBL/GenBank/DDBJ whole genome shotgun (WGS) entry which is preliminary data.</text>
</comment>
<feature type="domain" description="MPN" evidence="1">
    <location>
        <begin position="236"/>
        <end position="367"/>
    </location>
</feature>
<dbReference type="EMBL" id="CAXAMM010026736">
    <property type="protein sequence ID" value="CAK9059532.1"/>
    <property type="molecule type" value="Genomic_DNA"/>
</dbReference>
<evidence type="ECO:0000313" key="3">
    <source>
        <dbReference type="Proteomes" id="UP001642464"/>
    </source>
</evidence>
<dbReference type="SUPFAM" id="SSF53098">
    <property type="entry name" value="Ribonuclease H-like"/>
    <property type="match status" value="1"/>
</dbReference>
<sequence length="468" mass="53390">MLDPLEVHLLDFPNIVIKGSELSLPFQACMKIEKFGDLILKATQPEMVLFNLYDDWLKSISSYTAFSRMILILRALHVNPDRTKVILKPDKTTVTQPHHVWPSLTDDEWIHVEVQLKDLILADYGKKNNVNVASLTQSEIRDIILGMEIAPPSIQRQQIADLEKQGKEMSQITTITSKTTNVHGEEMIVTTGSPYEQQTFASRTEWRVRAISASSLHLRTNHLYVNSEDIRETGYTYVMPKNILKTFICISDLRTQIAAYLYGISPPDNPQVKEIRCMVMVPQVGTHSNVTLPQQLPDHDHLRDLEPLGWIHTQPQEQPHLSPQDVTFHARMLADNKTWLADQTIIITCSFTPGSCSLTAYRITPQGFQWGKSNKDTGPNPAGFLPTHAEKVQMLLSDIFLGFFMVPDNGIWNYNFMGQKHNPTMKYSLCVENPREYYHECHRPAHFLNFTQQEEGGAEGADHEDHFV</sequence>
<evidence type="ECO:0000259" key="1">
    <source>
        <dbReference type="PROSITE" id="PS50249"/>
    </source>
</evidence>